<dbReference type="InterPro" id="IPR013022">
    <property type="entry name" value="Xyl_isomerase-like_TIM-brl"/>
</dbReference>
<dbReference type="RefSeq" id="WP_310925317.1">
    <property type="nucleotide sequence ID" value="NZ_JAMQOP010000003.1"/>
</dbReference>
<dbReference type="Proteomes" id="UP001257060">
    <property type="component" value="Unassembled WGS sequence"/>
</dbReference>
<gene>
    <name evidence="3" type="ORF">NDI76_16845</name>
</gene>
<dbReference type="GO" id="GO:0016853">
    <property type="term" value="F:isomerase activity"/>
    <property type="evidence" value="ECO:0007669"/>
    <property type="project" value="UniProtKB-KW"/>
</dbReference>
<evidence type="ECO:0000313" key="3">
    <source>
        <dbReference type="EMBL" id="MDS0300417.1"/>
    </source>
</evidence>
<dbReference type="InterPro" id="IPR036237">
    <property type="entry name" value="Xyl_isomerase-like_sf"/>
</dbReference>
<proteinExistence type="predicted"/>
<evidence type="ECO:0000256" key="1">
    <source>
        <dbReference type="SAM" id="MobiDB-lite"/>
    </source>
</evidence>
<feature type="domain" description="Xylose isomerase-like TIM barrel" evidence="2">
    <location>
        <begin position="25"/>
        <end position="137"/>
    </location>
</feature>
<dbReference type="Pfam" id="PF01261">
    <property type="entry name" value="AP_endonuc_2"/>
    <property type="match status" value="2"/>
</dbReference>
<sequence>MERTPRPAIQLYSVRDASGSLPEVIRRVAEAGFEGVEFADRFLEADVEAVAEALSETGVVPVAAHVDLSTVEAALDGNGDLFERLDDVGCDRVVVPHVPARHFRTRWAVRSFSYRIADVAHELDARDVDLGYHTIRHDLHPMVPRAIGTLFEKTPLPHAVADLGTRGLARLRGADPRFDASEIPSDSGYWNLIARTTPDDLFFEVDVGEVAAAGFDPAAAIELASGRVPLVHVRDVAPTGRFGSFESADPGRGVVDFASVARAARESGTEWLVYEHDDPTDAYEAMRDGAELLADLLGDGSDGGSSKGESTDDAAAVGSAD</sequence>
<dbReference type="PANTHER" id="PTHR12110:SF41">
    <property type="entry name" value="INOSOSE DEHYDRATASE"/>
    <property type="match status" value="1"/>
</dbReference>
<evidence type="ECO:0000259" key="2">
    <source>
        <dbReference type="Pfam" id="PF01261"/>
    </source>
</evidence>
<feature type="domain" description="Xylose isomerase-like TIM barrel" evidence="2">
    <location>
        <begin position="190"/>
        <end position="294"/>
    </location>
</feature>
<keyword evidence="3" id="KW-0413">Isomerase</keyword>
<evidence type="ECO:0000313" key="4">
    <source>
        <dbReference type="Proteomes" id="UP001257060"/>
    </source>
</evidence>
<protein>
    <submittedName>
        <fullName evidence="3">Sugar phosphate isomerase/epimerase</fullName>
    </submittedName>
</protein>
<comment type="caution">
    <text evidence="3">The sequence shown here is derived from an EMBL/GenBank/DDBJ whole genome shotgun (WGS) entry which is preliminary data.</text>
</comment>
<organism evidence="3 4">
    <name type="scientific">Halogeometricum salsisoli</name>
    <dbReference type="NCBI Taxonomy" id="2950536"/>
    <lineage>
        <taxon>Archaea</taxon>
        <taxon>Methanobacteriati</taxon>
        <taxon>Methanobacteriota</taxon>
        <taxon>Stenosarchaea group</taxon>
        <taxon>Halobacteria</taxon>
        <taxon>Halobacteriales</taxon>
        <taxon>Haloferacaceae</taxon>
        <taxon>Halogeometricum</taxon>
    </lineage>
</organism>
<dbReference type="SUPFAM" id="SSF51658">
    <property type="entry name" value="Xylose isomerase-like"/>
    <property type="match status" value="1"/>
</dbReference>
<reference evidence="3 4" key="1">
    <citation type="submission" date="2022-06" db="EMBL/GenBank/DDBJ databases">
        <title>Halogeometricum sp. a new haloarchaeum isolate from saline soil.</title>
        <authorList>
            <person name="Strakova D."/>
            <person name="Galisteo C."/>
            <person name="Sanchez-Porro C."/>
            <person name="Ventosa A."/>
        </authorList>
    </citation>
    <scope>NUCLEOTIDE SEQUENCE [LARGE SCALE GENOMIC DNA]</scope>
    <source>
        <strain evidence="3 4">S1BR25-6</strain>
    </source>
</reference>
<dbReference type="PANTHER" id="PTHR12110">
    <property type="entry name" value="HYDROXYPYRUVATE ISOMERASE"/>
    <property type="match status" value="1"/>
</dbReference>
<name>A0ABU2GHY4_9EURY</name>
<accession>A0ABU2GHY4</accession>
<feature type="region of interest" description="Disordered" evidence="1">
    <location>
        <begin position="296"/>
        <end position="321"/>
    </location>
</feature>
<dbReference type="InterPro" id="IPR050312">
    <property type="entry name" value="IolE/XylAMocC-like"/>
</dbReference>
<keyword evidence="4" id="KW-1185">Reference proteome</keyword>
<dbReference type="EMBL" id="JAMQOP010000003">
    <property type="protein sequence ID" value="MDS0300417.1"/>
    <property type="molecule type" value="Genomic_DNA"/>
</dbReference>
<dbReference type="Gene3D" id="3.20.20.150">
    <property type="entry name" value="Divalent-metal-dependent TIM barrel enzymes"/>
    <property type="match status" value="1"/>
</dbReference>